<keyword evidence="4" id="KW-1185">Reference proteome</keyword>
<keyword evidence="2" id="KW-0812">Transmembrane</keyword>
<proteinExistence type="predicted"/>
<evidence type="ECO:0000313" key="4">
    <source>
        <dbReference type="Proteomes" id="UP001183615"/>
    </source>
</evidence>
<keyword evidence="2" id="KW-1133">Transmembrane helix</keyword>
<feature type="region of interest" description="Disordered" evidence="1">
    <location>
        <begin position="1"/>
        <end position="23"/>
    </location>
</feature>
<evidence type="ECO:0000313" key="3">
    <source>
        <dbReference type="EMBL" id="MDT0444226.1"/>
    </source>
</evidence>
<feature type="transmembrane region" description="Helical" evidence="2">
    <location>
        <begin position="37"/>
        <end position="57"/>
    </location>
</feature>
<feature type="region of interest" description="Disordered" evidence="1">
    <location>
        <begin position="518"/>
        <end position="597"/>
    </location>
</feature>
<dbReference type="Gene3D" id="3.40.50.300">
    <property type="entry name" value="P-loop containing nucleotide triphosphate hydrolases"/>
    <property type="match status" value="1"/>
</dbReference>
<dbReference type="SUPFAM" id="SSF52540">
    <property type="entry name" value="P-loop containing nucleoside triphosphate hydrolases"/>
    <property type="match status" value="1"/>
</dbReference>
<evidence type="ECO:0000256" key="1">
    <source>
        <dbReference type="SAM" id="MobiDB-lite"/>
    </source>
</evidence>
<dbReference type="Proteomes" id="UP001183615">
    <property type="component" value="Unassembled WGS sequence"/>
</dbReference>
<dbReference type="PANTHER" id="PTHR32309">
    <property type="entry name" value="TYROSINE-PROTEIN KINASE"/>
    <property type="match status" value="1"/>
</dbReference>
<organism evidence="3 4">
    <name type="scientific">Streptomyces johnsoniae</name>
    <dbReference type="NCBI Taxonomy" id="3075532"/>
    <lineage>
        <taxon>Bacteria</taxon>
        <taxon>Bacillati</taxon>
        <taxon>Actinomycetota</taxon>
        <taxon>Actinomycetes</taxon>
        <taxon>Kitasatosporales</taxon>
        <taxon>Streptomycetaceae</taxon>
        <taxon>Streptomyces</taxon>
    </lineage>
</organism>
<accession>A0ABU2S6D6</accession>
<sequence>MSAPREDARGGTTAPGGAHPYDEPDLLRDQFRQLLRYRLLIICGIVLGLAGGGWLGLTANETYIATSEVTVRMPTADPFTTGSVDRVAMGSERRTAVSDLIARRAARELGMAPGSAPSLGRGLSVTNPPNTEVLRFAYSAGDPRVAAERANAFVTAYLGNRQADAEETIAHNVASLEAQREPLLERREELEGELDALAEGSGTYDSAVADLTSISGQVSEINAQVSSLRALDTSGGRVITEAGVPGSPSGPGLPLLLGLGYIVGIGLGLLAAWVRLVFDPTVRSSGDVTRALRAPVLGVLPRTGRDHPDQLLAEGRLGEEYRSVAFRLAYDESFAQRRRLLVVAPRGSIEAPLATSVNLSAAFAEMGMDPLLVEADLRTPTLTDQLRHADGVRPGWAGAAGGADGGWPAGVRVPIDAGESGIFDLVPGRRVRNVPRALTSQAATRLIGHADAKGAVVVVLAPAVLSYADAIALVDRVDGVLVVCDPSQVRRDDLARVRELVVGAGGLLLGAVLHSWGSGQEPARGDVPPAGGTVPHDGPAGAAGDKHRARTTSDRVRERERDRRARALPPEQRDVGSETLGLRVLDPSDMEDGSSRQ</sequence>
<keyword evidence="2" id="KW-0472">Membrane</keyword>
<comment type="caution">
    <text evidence="3">The sequence shown here is derived from an EMBL/GenBank/DDBJ whole genome shotgun (WGS) entry which is preliminary data.</text>
</comment>
<dbReference type="PANTHER" id="PTHR32309:SF13">
    <property type="entry name" value="FERRIC ENTEROBACTIN TRANSPORT PROTEIN FEPE"/>
    <property type="match status" value="1"/>
</dbReference>
<reference evidence="4" key="1">
    <citation type="submission" date="2023-07" db="EMBL/GenBank/DDBJ databases">
        <title>30 novel species of actinomycetes from the DSMZ collection.</title>
        <authorList>
            <person name="Nouioui I."/>
        </authorList>
    </citation>
    <scope>NUCLEOTIDE SEQUENCE [LARGE SCALE GENOMIC DNA]</scope>
    <source>
        <strain evidence="4">DSM 41886</strain>
    </source>
</reference>
<feature type="compositionally biased region" description="Basic and acidic residues" evidence="1">
    <location>
        <begin position="551"/>
        <end position="576"/>
    </location>
</feature>
<feature type="compositionally biased region" description="Acidic residues" evidence="1">
    <location>
        <begin position="588"/>
        <end position="597"/>
    </location>
</feature>
<dbReference type="RefSeq" id="WP_311618493.1">
    <property type="nucleotide sequence ID" value="NZ_JAVREV010000008.1"/>
</dbReference>
<dbReference type="EMBL" id="JAVREV010000008">
    <property type="protein sequence ID" value="MDT0444226.1"/>
    <property type="molecule type" value="Genomic_DNA"/>
</dbReference>
<gene>
    <name evidence="3" type="ORF">RM779_16720</name>
</gene>
<name>A0ABU2S6D6_9ACTN</name>
<dbReference type="InterPro" id="IPR050445">
    <property type="entry name" value="Bact_polysacc_biosynth/exp"/>
</dbReference>
<protein>
    <submittedName>
        <fullName evidence="3">Lipopolysaccharide biosynthesis protein</fullName>
    </submittedName>
</protein>
<evidence type="ECO:0000256" key="2">
    <source>
        <dbReference type="SAM" id="Phobius"/>
    </source>
</evidence>
<dbReference type="InterPro" id="IPR027417">
    <property type="entry name" value="P-loop_NTPase"/>
</dbReference>